<dbReference type="Proteomes" id="UP000702209">
    <property type="component" value="Unassembled WGS sequence"/>
</dbReference>
<accession>A0ABS0CZ82</accession>
<dbReference type="EMBL" id="JADLQX010000024">
    <property type="protein sequence ID" value="MBF6301158.1"/>
    <property type="molecule type" value="Genomic_DNA"/>
</dbReference>
<evidence type="ECO:0000256" key="1">
    <source>
        <dbReference type="SAM" id="Phobius"/>
    </source>
</evidence>
<comment type="caution">
    <text evidence="2">The sequence shown here is derived from an EMBL/GenBank/DDBJ whole genome shotgun (WGS) entry which is preliminary data.</text>
</comment>
<proteinExistence type="predicted"/>
<evidence type="ECO:0000313" key="3">
    <source>
        <dbReference type="Proteomes" id="UP000702209"/>
    </source>
</evidence>
<keyword evidence="1" id="KW-1133">Transmembrane helix</keyword>
<gene>
    <name evidence="2" type="ORF">IU459_26970</name>
</gene>
<keyword evidence="3" id="KW-1185">Reference proteome</keyword>
<reference evidence="2 3" key="1">
    <citation type="submission" date="2020-10" db="EMBL/GenBank/DDBJ databases">
        <title>Identification of Nocardia species via Next-generation sequencing and recognition of intraspecies genetic diversity.</title>
        <authorList>
            <person name="Li P."/>
            <person name="Li P."/>
            <person name="Lu B."/>
        </authorList>
    </citation>
    <scope>NUCLEOTIDE SEQUENCE [LARGE SCALE GENOMIC DNA]</scope>
    <source>
        <strain evidence="2 3">BJ06-0157</strain>
    </source>
</reference>
<keyword evidence="1" id="KW-0472">Membrane</keyword>
<dbReference type="RefSeq" id="WP_195132386.1">
    <property type="nucleotide sequence ID" value="NZ_JADLQX010000024.1"/>
</dbReference>
<feature type="transmembrane region" description="Helical" evidence="1">
    <location>
        <begin position="7"/>
        <end position="30"/>
    </location>
</feature>
<keyword evidence="1" id="KW-0812">Transmembrane</keyword>
<sequence length="76" mass="8545">MSVDERFMARLFGVLSSLVTIVWLVGYLAPIWRPSYQPPPELNIVMMAIVGVFVSLYTKAKNPRDPRDGDSDDKSS</sequence>
<feature type="transmembrane region" description="Helical" evidence="1">
    <location>
        <begin position="42"/>
        <end position="58"/>
    </location>
</feature>
<name>A0ABS0CZ82_9NOCA</name>
<organism evidence="2 3">
    <name type="scientific">Nocardia amamiensis</name>
    <dbReference type="NCBI Taxonomy" id="404578"/>
    <lineage>
        <taxon>Bacteria</taxon>
        <taxon>Bacillati</taxon>
        <taxon>Actinomycetota</taxon>
        <taxon>Actinomycetes</taxon>
        <taxon>Mycobacteriales</taxon>
        <taxon>Nocardiaceae</taxon>
        <taxon>Nocardia</taxon>
    </lineage>
</organism>
<protein>
    <submittedName>
        <fullName evidence="2">Uncharacterized protein</fullName>
    </submittedName>
</protein>
<evidence type="ECO:0000313" key="2">
    <source>
        <dbReference type="EMBL" id="MBF6301158.1"/>
    </source>
</evidence>